<evidence type="ECO:0000256" key="3">
    <source>
        <dbReference type="ARBA" id="ARBA00023015"/>
    </source>
</evidence>
<dbReference type="CDD" id="cd06529">
    <property type="entry name" value="S24_LexA-like"/>
    <property type="match status" value="1"/>
</dbReference>
<dbReference type="AlphaFoldDB" id="A0A7V2F687"/>
<dbReference type="SUPFAM" id="SSF51306">
    <property type="entry name" value="LexA/Signal peptidase"/>
    <property type="match status" value="1"/>
</dbReference>
<dbReference type="InterPro" id="IPR010982">
    <property type="entry name" value="Lambda_DNA-bd_dom_sf"/>
</dbReference>
<dbReference type="Gene3D" id="1.10.260.40">
    <property type="entry name" value="lambda repressor-like DNA-binding domains"/>
    <property type="match status" value="1"/>
</dbReference>
<dbReference type="InterPro" id="IPR001387">
    <property type="entry name" value="Cro/C1-type_HTH"/>
</dbReference>
<feature type="region of interest" description="Disordered" evidence="6">
    <location>
        <begin position="64"/>
        <end position="83"/>
    </location>
</feature>
<organism evidence="8">
    <name type="scientific">Rhodothermus marinus</name>
    <name type="common">Rhodothermus obamensis</name>
    <dbReference type="NCBI Taxonomy" id="29549"/>
    <lineage>
        <taxon>Bacteria</taxon>
        <taxon>Pseudomonadati</taxon>
        <taxon>Rhodothermota</taxon>
        <taxon>Rhodothermia</taxon>
        <taxon>Rhodothermales</taxon>
        <taxon>Rhodothermaceae</taxon>
        <taxon>Rhodothermus</taxon>
    </lineage>
</organism>
<dbReference type="SMART" id="SM00530">
    <property type="entry name" value="HTH_XRE"/>
    <property type="match status" value="1"/>
</dbReference>
<protein>
    <submittedName>
        <fullName evidence="8">Helix-turn-helix transcriptional regulator</fullName>
    </submittedName>
</protein>
<dbReference type="PROSITE" id="PS50943">
    <property type="entry name" value="HTH_CROC1"/>
    <property type="match status" value="1"/>
</dbReference>
<gene>
    <name evidence="8" type="ORF">ENO59_04060</name>
</gene>
<dbReference type="CDD" id="cd00093">
    <property type="entry name" value="HTH_XRE"/>
    <property type="match status" value="1"/>
</dbReference>
<dbReference type="Gene3D" id="2.10.109.10">
    <property type="entry name" value="Umud Fragment, subunit A"/>
    <property type="match status" value="1"/>
</dbReference>
<dbReference type="InterPro" id="IPR036286">
    <property type="entry name" value="LexA/Signal_pep-like_sf"/>
</dbReference>
<dbReference type="InterPro" id="IPR019756">
    <property type="entry name" value="Pept_S26A_signal_pept_1_Ser-AS"/>
</dbReference>
<evidence type="ECO:0000256" key="5">
    <source>
        <dbReference type="ARBA" id="ARBA00023163"/>
    </source>
</evidence>
<accession>A0A7V2F687</accession>
<sequence length="228" mass="24813">MVSTIGDRIRLARQNMTQEELAERIGRSLSTVRNWEKGRTTPSRGDLILIARATGARLEWLLTGEGPSGLESEPGPKASAASVDTTDDDVVLVPLVTARAEAGRGELILDTGVESFIAYGKASLRSEIGFLPHRLIALRVTGDSMTPTLVPGDIAIVALDDVELIQGGVYVLRFHDVLMIKRLREANGQKLVLTSDNGAYPPLVFRRDEASQLDIQIVGRVVKVEKFI</sequence>
<dbReference type="EMBL" id="DSGB01000004">
    <property type="protein sequence ID" value="HER95678.1"/>
    <property type="molecule type" value="Genomic_DNA"/>
</dbReference>
<dbReference type="PANTHER" id="PTHR40661">
    <property type="match status" value="1"/>
</dbReference>
<feature type="domain" description="HTH cro/C1-type" evidence="7">
    <location>
        <begin position="8"/>
        <end position="61"/>
    </location>
</feature>
<proteinExistence type="predicted"/>
<dbReference type="Pfam" id="PF00717">
    <property type="entry name" value="Peptidase_S24"/>
    <property type="match status" value="1"/>
</dbReference>
<evidence type="ECO:0000256" key="6">
    <source>
        <dbReference type="SAM" id="MobiDB-lite"/>
    </source>
</evidence>
<keyword evidence="1" id="KW-0645">Protease</keyword>
<dbReference type="SUPFAM" id="SSF47413">
    <property type="entry name" value="lambda repressor-like DNA-binding domains"/>
    <property type="match status" value="1"/>
</dbReference>
<reference evidence="8" key="1">
    <citation type="journal article" date="2020" name="mSystems">
        <title>Genome- and Community-Level Interaction Insights into Carbon Utilization and Element Cycling Functions of Hydrothermarchaeota in Hydrothermal Sediment.</title>
        <authorList>
            <person name="Zhou Z."/>
            <person name="Liu Y."/>
            <person name="Xu W."/>
            <person name="Pan J."/>
            <person name="Luo Z.H."/>
            <person name="Li M."/>
        </authorList>
    </citation>
    <scope>NUCLEOTIDE SEQUENCE [LARGE SCALE GENOMIC DNA]</scope>
    <source>
        <strain evidence="8">SpSt-143</strain>
    </source>
</reference>
<dbReference type="GO" id="GO:0006508">
    <property type="term" value="P:proteolysis"/>
    <property type="evidence" value="ECO:0007669"/>
    <property type="project" value="UniProtKB-KW"/>
</dbReference>
<dbReference type="GO" id="GO:0004252">
    <property type="term" value="F:serine-type endopeptidase activity"/>
    <property type="evidence" value="ECO:0007669"/>
    <property type="project" value="InterPro"/>
</dbReference>
<dbReference type="GO" id="GO:0003677">
    <property type="term" value="F:DNA binding"/>
    <property type="evidence" value="ECO:0007669"/>
    <property type="project" value="UniProtKB-KW"/>
</dbReference>
<evidence type="ECO:0000256" key="2">
    <source>
        <dbReference type="ARBA" id="ARBA00022801"/>
    </source>
</evidence>
<keyword evidence="4" id="KW-0238">DNA-binding</keyword>
<dbReference type="InterPro" id="IPR015927">
    <property type="entry name" value="Peptidase_S24_S26A/B/C"/>
</dbReference>
<keyword evidence="2" id="KW-0378">Hydrolase</keyword>
<keyword evidence="3" id="KW-0805">Transcription regulation</keyword>
<evidence type="ECO:0000256" key="4">
    <source>
        <dbReference type="ARBA" id="ARBA00023125"/>
    </source>
</evidence>
<dbReference type="GO" id="GO:0016020">
    <property type="term" value="C:membrane"/>
    <property type="evidence" value="ECO:0007669"/>
    <property type="project" value="InterPro"/>
</dbReference>
<evidence type="ECO:0000259" key="7">
    <source>
        <dbReference type="PROSITE" id="PS50943"/>
    </source>
</evidence>
<dbReference type="Pfam" id="PF01381">
    <property type="entry name" value="HTH_3"/>
    <property type="match status" value="1"/>
</dbReference>
<evidence type="ECO:0000256" key="1">
    <source>
        <dbReference type="ARBA" id="ARBA00022670"/>
    </source>
</evidence>
<dbReference type="InterPro" id="IPR039418">
    <property type="entry name" value="LexA-like"/>
</dbReference>
<dbReference type="PANTHER" id="PTHR40661:SF3">
    <property type="entry name" value="FELS-1 PROPHAGE TRANSCRIPTIONAL REGULATOR"/>
    <property type="match status" value="1"/>
</dbReference>
<evidence type="ECO:0000313" key="8">
    <source>
        <dbReference type="EMBL" id="HER95678.1"/>
    </source>
</evidence>
<comment type="caution">
    <text evidence="8">The sequence shown here is derived from an EMBL/GenBank/DDBJ whole genome shotgun (WGS) entry which is preliminary data.</text>
</comment>
<keyword evidence="5" id="KW-0804">Transcription</keyword>
<name>A0A7V2F687_RHOMR</name>
<dbReference type="PROSITE" id="PS00501">
    <property type="entry name" value="SPASE_I_1"/>
    <property type="match status" value="1"/>
</dbReference>